<dbReference type="RefSeq" id="WP_244820439.1">
    <property type="nucleotide sequence ID" value="NZ_CP112998.1"/>
</dbReference>
<feature type="binding site" evidence="12">
    <location>
        <position position="245"/>
    </location>
    <ligand>
        <name>K(+)</name>
        <dbReference type="ChEBI" id="CHEBI:29103"/>
    </ligand>
</feature>
<feature type="binding site" evidence="12">
    <location>
        <position position="290"/>
    </location>
    <ligand>
        <name>K(+)</name>
        <dbReference type="ChEBI" id="CHEBI:29103"/>
    </ligand>
</feature>
<feature type="binding site" evidence="12">
    <location>
        <begin position="12"/>
        <end position="14"/>
    </location>
    <ligand>
        <name>substrate</name>
    </ligand>
</feature>
<evidence type="ECO:0000256" key="5">
    <source>
        <dbReference type="ARBA" id="ARBA00022723"/>
    </source>
</evidence>
<name>A0A9E8NGV7_9BACT</name>
<dbReference type="GO" id="GO:0005829">
    <property type="term" value="C:cytosol"/>
    <property type="evidence" value="ECO:0007669"/>
    <property type="project" value="TreeGrafter"/>
</dbReference>
<feature type="binding site" evidence="12">
    <location>
        <position position="247"/>
    </location>
    <ligand>
        <name>K(+)</name>
        <dbReference type="ChEBI" id="CHEBI:29103"/>
    </ligand>
</feature>
<dbReference type="GO" id="GO:0005524">
    <property type="term" value="F:ATP binding"/>
    <property type="evidence" value="ECO:0007669"/>
    <property type="project" value="UniProtKB-UniRule"/>
</dbReference>
<feature type="binding site" evidence="12">
    <location>
        <begin position="40"/>
        <end position="44"/>
    </location>
    <ligand>
        <name>substrate</name>
    </ligand>
</feature>
<dbReference type="EMBL" id="CP112998">
    <property type="protein sequence ID" value="WAC15073.1"/>
    <property type="molecule type" value="Genomic_DNA"/>
</dbReference>
<evidence type="ECO:0000256" key="4">
    <source>
        <dbReference type="ARBA" id="ARBA00022679"/>
    </source>
</evidence>
<reference evidence="14" key="1">
    <citation type="submission" date="2022-11" db="EMBL/GenBank/DDBJ databases">
        <title>Dyadobacter pollutisoli sp. nov., isolated from plastic dumped soil.</title>
        <authorList>
            <person name="Kim J.M."/>
            <person name="Kim K.R."/>
            <person name="Lee J.K."/>
            <person name="Hao L."/>
            <person name="Jeon C.O."/>
        </authorList>
    </citation>
    <scope>NUCLEOTIDE SEQUENCE</scope>
    <source>
        <strain evidence="14">U1</strain>
    </source>
</reference>
<comment type="cofactor">
    <cofactor evidence="12">
        <name>Mg(2+)</name>
        <dbReference type="ChEBI" id="CHEBI:18420"/>
    </cofactor>
    <text evidence="12">Requires a divalent cation, most likely magnesium in vivo, as an electrophilic catalyst to aid phosphoryl group transfer. It is the chelate of the metal and the nucleotide that is the actual substrate.</text>
</comment>
<feature type="binding site" evidence="12">
    <location>
        <begin position="250"/>
        <end position="251"/>
    </location>
    <ligand>
        <name>ATP</name>
        <dbReference type="ChEBI" id="CHEBI:30616"/>
    </ligand>
</feature>
<dbReference type="InterPro" id="IPR029056">
    <property type="entry name" value="Ribokinase-like"/>
</dbReference>
<dbReference type="PANTHER" id="PTHR10584:SF166">
    <property type="entry name" value="RIBOKINASE"/>
    <property type="match status" value="1"/>
</dbReference>
<dbReference type="AlphaFoldDB" id="A0A9E8NGV7"/>
<evidence type="ECO:0000256" key="12">
    <source>
        <dbReference type="HAMAP-Rule" id="MF_01987"/>
    </source>
</evidence>
<dbReference type="NCBIfam" id="TIGR02152">
    <property type="entry name" value="D_ribokin_bact"/>
    <property type="match status" value="1"/>
</dbReference>
<evidence type="ECO:0000259" key="13">
    <source>
        <dbReference type="Pfam" id="PF00294"/>
    </source>
</evidence>
<keyword evidence="5 12" id="KW-0479">Metal-binding</keyword>
<evidence type="ECO:0000256" key="10">
    <source>
        <dbReference type="ARBA" id="ARBA00022958"/>
    </source>
</evidence>
<evidence type="ECO:0000256" key="6">
    <source>
        <dbReference type="ARBA" id="ARBA00022741"/>
    </source>
</evidence>
<dbReference type="PRINTS" id="PR00990">
    <property type="entry name" value="RIBOKINASE"/>
</dbReference>
<accession>A0A9E8NGV7</accession>
<evidence type="ECO:0000313" key="15">
    <source>
        <dbReference type="Proteomes" id="UP001164653"/>
    </source>
</evidence>
<evidence type="ECO:0000256" key="2">
    <source>
        <dbReference type="ARBA" id="ARBA00012035"/>
    </source>
</evidence>
<feature type="binding site" evidence="12">
    <location>
        <begin position="219"/>
        <end position="224"/>
    </location>
    <ligand>
        <name>ATP</name>
        <dbReference type="ChEBI" id="CHEBI:30616"/>
    </ligand>
</feature>
<keyword evidence="11 12" id="KW-0119">Carbohydrate metabolism</keyword>
<dbReference type="KEGG" id="dpf:ON006_14130"/>
<protein>
    <recommendedName>
        <fullName evidence="3 12">Ribokinase</fullName>
        <shortName evidence="12">RK</shortName>
        <ecNumber evidence="2 12">2.7.1.15</ecNumber>
    </recommendedName>
</protein>
<comment type="caution">
    <text evidence="12">Lacks conserved residue(s) required for the propagation of feature annotation.</text>
</comment>
<keyword evidence="15" id="KW-1185">Reference proteome</keyword>
<feature type="binding site" evidence="12">
    <location>
        <position position="139"/>
    </location>
    <ligand>
        <name>substrate</name>
    </ligand>
</feature>
<organism evidence="14 15">
    <name type="scientific">Dyadobacter pollutisoli</name>
    <dbReference type="NCBI Taxonomy" id="2910158"/>
    <lineage>
        <taxon>Bacteria</taxon>
        <taxon>Pseudomonadati</taxon>
        <taxon>Bacteroidota</taxon>
        <taxon>Cytophagia</taxon>
        <taxon>Cytophagales</taxon>
        <taxon>Spirosomataceae</taxon>
        <taxon>Dyadobacter</taxon>
    </lineage>
</organism>
<dbReference type="PROSITE" id="PS00584">
    <property type="entry name" value="PFKB_KINASES_2"/>
    <property type="match status" value="1"/>
</dbReference>
<evidence type="ECO:0000313" key="14">
    <source>
        <dbReference type="EMBL" id="WAC15073.1"/>
    </source>
</evidence>
<dbReference type="InterPro" id="IPR002173">
    <property type="entry name" value="Carboh/pur_kinase_PfkB_CS"/>
</dbReference>
<dbReference type="InterPro" id="IPR011877">
    <property type="entry name" value="Ribokinase"/>
</dbReference>
<dbReference type="GO" id="GO:0046872">
    <property type="term" value="F:metal ion binding"/>
    <property type="evidence" value="ECO:0007669"/>
    <property type="project" value="UniProtKB-KW"/>
</dbReference>
<feature type="domain" description="Carbohydrate kinase PfkB" evidence="13">
    <location>
        <begin position="3"/>
        <end position="292"/>
    </location>
</feature>
<comment type="subunit">
    <text evidence="12">Homodimer.</text>
</comment>
<dbReference type="CDD" id="cd01174">
    <property type="entry name" value="ribokinase"/>
    <property type="match status" value="1"/>
</dbReference>
<feature type="binding site" evidence="12">
    <location>
        <position position="183"/>
    </location>
    <ligand>
        <name>ATP</name>
        <dbReference type="ChEBI" id="CHEBI:30616"/>
    </ligand>
</feature>
<comment type="activity regulation">
    <text evidence="12">Activated by a monovalent cation that binds near, but not in, the active site. The most likely occupant of the site in vivo is potassium. Ion binding induces a conformational change that may alter substrate affinity.</text>
</comment>
<feature type="binding site" evidence="12">
    <location>
        <position position="284"/>
    </location>
    <ligand>
        <name>K(+)</name>
        <dbReference type="ChEBI" id="CHEBI:29103"/>
    </ligand>
</feature>
<feature type="binding site" evidence="12">
    <location>
        <position position="286"/>
    </location>
    <ligand>
        <name>K(+)</name>
        <dbReference type="ChEBI" id="CHEBI:29103"/>
    </ligand>
</feature>
<dbReference type="GO" id="GO:0019303">
    <property type="term" value="P:D-ribose catabolic process"/>
    <property type="evidence" value="ECO:0007669"/>
    <property type="project" value="UniProtKB-UniRule"/>
</dbReference>
<dbReference type="EC" id="2.7.1.15" evidence="2 12"/>
<evidence type="ECO:0000256" key="8">
    <source>
        <dbReference type="ARBA" id="ARBA00022840"/>
    </source>
</evidence>
<keyword evidence="4 12" id="KW-0808">Transferase</keyword>
<dbReference type="Proteomes" id="UP001164653">
    <property type="component" value="Chromosome"/>
</dbReference>
<evidence type="ECO:0000256" key="1">
    <source>
        <dbReference type="ARBA" id="ARBA00005380"/>
    </source>
</evidence>
<feature type="binding site" evidence="12">
    <location>
        <position position="281"/>
    </location>
    <ligand>
        <name>K(+)</name>
        <dbReference type="ChEBI" id="CHEBI:29103"/>
    </ligand>
</feature>
<feature type="active site" description="Proton acceptor" evidence="12">
    <location>
        <position position="251"/>
    </location>
</feature>
<evidence type="ECO:0000256" key="3">
    <source>
        <dbReference type="ARBA" id="ARBA00016943"/>
    </source>
</evidence>
<comment type="catalytic activity">
    <reaction evidence="12">
        <text>D-ribose + ATP = D-ribose 5-phosphate + ADP + H(+)</text>
        <dbReference type="Rhea" id="RHEA:13697"/>
        <dbReference type="ChEBI" id="CHEBI:15378"/>
        <dbReference type="ChEBI" id="CHEBI:30616"/>
        <dbReference type="ChEBI" id="CHEBI:47013"/>
        <dbReference type="ChEBI" id="CHEBI:78346"/>
        <dbReference type="ChEBI" id="CHEBI:456216"/>
        <dbReference type="EC" id="2.7.1.15"/>
    </reaction>
</comment>
<dbReference type="InterPro" id="IPR011611">
    <property type="entry name" value="PfkB_dom"/>
</dbReference>
<keyword evidence="10 12" id="KW-0630">Potassium</keyword>
<comment type="similarity">
    <text evidence="12">Belongs to the carbohydrate kinase PfkB family. Ribokinase subfamily.</text>
</comment>
<comment type="subcellular location">
    <subcellularLocation>
        <location evidence="12">Cytoplasm</location>
    </subcellularLocation>
</comment>
<gene>
    <name evidence="12 14" type="primary">rbsK</name>
    <name evidence="14" type="ORF">ON006_14130</name>
</gene>
<proteinExistence type="inferred from homology"/>
<keyword evidence="9 12" id="KW-0460">Magnesium</keyword>
<dbReference type="PANTHER" id="PTHR10584">
    <property type="entry name" value="SUGAR KINASE"/>
    <property type="match status" value="1"/>
</dbReference>
<evidence type="ECO:0000256" key="9">
    <source>
        <dbReference type="ARBA" id="ARBA00022842"/>
    </source>
</evidence>
<keyword evidence="7 12" id="KW-0418">Kinase</keyword>
<dbReference type="HAMAP" id="MF_01987">
    <property type="entry name" value="Ribokinase"/>
    <property type="match status" value="1"/>
</dbReference>
<dbReference type="InterPro" id="IPR002139">
    <property type="entry name" value="Ribo/fructo_kinase"/>
</dbReference>
<comment type="similarity">
    <text evidence="1">Belongs to the carbohydrate kinase pfkB family.</text>
</comment>
<dbReference type="Pfam" id="PF00294">
    <property type="entry name" value="PfkB"/>
    <property type="match status" value="1"/>
</dbReference>
<evidence type="ECO:0000256" key="7">
    <source>
        <dbReference type="ARBA" id="ARBA00022777"/>
    </source>
</evidence>
<keyword evidence="12" id="KW-0963">Cytoplasm</keyword>
<keyword evidence="8 12" id="KW-0067">ATP-binding</keyword>
<feature type="binding site" evidence="12">
    <location>
        <position position="251"/>
    </location>
    <ligand>
        <name>substrate</name>
    </ligand>
</feature>
<dbReference type="NCBIfam" id="NF008353">
    <property type="entry name" value="PRK11142.1"/>
    <property type="match status" value="1"/>
</dbReference>
<evidence type="ECO:0000256" key="11">
    <source>
        <dbReference type="ARBA" id="ARBA00023277"/>
    </source>
</evidence>
<dbReference type="Gene3D" id="3.40.1190.20">
    <property type="match status" value="1"/>
</dbReference>
<keyword evidence="6 12" id="KW-0547">Nucleotide-binding</keyword>
<comment type="function">
    <text evidence="12">Catalyzes the phosphorylation of ribose at O-5 in a reaction requiring ATP and magnesium. The resulting D-ribose-5-phosphate can then be used either for sythesis of nucleotides, histidine, and tryptophan, or as a component of the pentose phosphate pathway.</text>
</comment>
<sequence length="298" mass="31718">MGQKVLIIGSSNTDMVVKTEEFPKPGQTVLGGTFLMNPGGKGANQAVAAARLGADVRFIAKTGNDIFGKQAREGFIKEGLDIQYFVESTELASGVALITVNGNGENEIVVASGANMDLMPADIADEVFEGIEMVLLQLEIPLETVRYVIGKCRDENIKVILNPAPGAKLPDDFLNGLFLITPNETETEIMTGIATDSTETLRKAAQYFHQKGVQNVIITLGSQGVFLSNEAFNELIPALSVKSVDTTAAGDVFNGAILKALASGENWLEACRFACKAAAISVTRMGAQSSAPYHFELI</sequence>
<dbReference type="GO" id="GO:0004747">
    <property type="term" value="F:ribokinase activity"/>
    <property type="evidence" value="ECO:0007669"/>
    <property type="project" value="UniProtKB-UniRule"/>
</dbReference>
<comment type="pathway">
    <text evidence="12">Carbohydrate metabolism; D-ribose degradation; D-ribose 5-phosphate from beta-D-ribopyranose: step 2/2.</text>
</comment>
<dbReference type="SUPFAM" id="SSF53613">
    <property type="entry name" value="Ribokinase-like"/>
    <property type="match status" value="1"/>
</dbReference>